<evidence type="ECO:0000313" key="8">
    <source>
        <dbReference type="Proteomes" id="UP001515480"/>
    </source>
</evidence>
<evidence type="ECO:0000256" key="4">
    <source>
        <dbReference type="ARBA" id="ARBA00022777"/>
    </source>
</evidence>
<evidence type="ECO:0000256" key="1">
    <source>
        <dbReference type="ARBA" id="ARBA00001686"/>
    </source>
</evidence>
<dbReference type="PANTHER" id="PTHR10048:SF22">
    <property type="entry name" value="PHOSPHATIDYLINOSITOL 4-KINASE BETA"/>
    <property type="match status" value="1"/>
</dbReference>
<evidence type="ECO:0000256" key="5">
    <source>
        <dbReference type="SAM" id="MobiDB-lite"/>
    </source>
</evidence>
<name>A0AB34JID3_PRYPA</name>
<protein>
    <recommendedName>
        <fullName evidence="2">1-phosphatidylinositol 4-kinase</fullName>
        <ecNumber evidence="2">2.7.1.67</ecNumber>
    </recommendedName>
</protein>
<dbReference type="InterPro" id="IPR011009">
    <property type="entry name" value="Kinase-like_dom_sf"/>
</dbReference>
<keyword evidence="8" id="KW-1185">Reference proteome</keyword>
<comment type="catalytic activity">
    <reaction evidence="1">
        <text>a 1,2-diacyl-sn-glycero-3-phospho-(1D-myo-inositol) + ATP = a 1,2-diacyl-sn-glycero-3-phospho-(1D-myo-inositol 4-phosphate) + ADP + H(+)</text>
        <dbReference type="Rhea" id="RHEA:19877"/>
        <dbReference type="ChEBI" id="CHEBI:15378"/>
        <dbReference type="ChEBI" id="CHEBI:30616"/>
        <dbReference type="ChEBI" id="CHEBI:57880"/>
        <dbReference type="ChEBI" id="CHEBI:58178"/>
        <dbReference type="ChEBI" id="CHEBI:456216"/>
        <dbReference type="EC" id="2.7.1.67"/>
    </reaction>
</comment>
<dbReference type="SUPFAM" id="SSF56112">
    <property type="entry name" value="Protein kinase-like (PK-like)"/>
    <property type="match status" value="1"/>
</dbReference>
<dbReference type="InterPro" id="IPR036940">
    <property type="entry name" value="PI3/4_kinase_cat_sf"/>
</dbReference>
<dbReference type="SMART" id="SM00146">
    <property type="entry name" value="PI3Kc"/>
    <property type="match status" value="1"/>
</dbReference>
<dbReference type="EC" id="2.7.1.67" evidence="2"/>
<gene>
    <name evidence="7" type="ORF">AB1Y20_020995</name>
</gene>
<dbReference type="GO" id="GO:0004430">
    <property type="term" value="F:1-phosphatidylinositol 4-kinase activity"/>
    <property type="evidence" value="ECO:0007669"/>
    <property type="project" value="UniProtKB-EC"/>
</dbReference>
<dbReference type="GO" id="GO:0005737">
    <property type="term" value="C:cytoplasm"/>
    <property type="evidence" value="ECO:0007669"/>
    <property type="project" value="TreeGrafter"/>
</dbReference>
<dbReference type="GO" id="GO:0048015">
    <property type="term" value="P:phosphatidylinositol-mediated signaling"/>
    <property type="evidence" value="ECO:0007669"/>
    <property type="project" value="TreeGrafter"/>
</dbReference>
<feature type="region of interest" description="Disordered" evidence="5">
    <location>
        <begin position="199"/>
        <end position="233"/>
    </location>
</feature>
<dbReference type="InterPro" id="IPR000403">
    <property type="entry name" value="PI3/4_kinase_cat_dom"/>
</dbReference>
<feature type="compositionally biased region" description="Polar residues" evidence="5">
    <location>
        <begin position="199"/>
        <end position="208"/>
    </location>
</feature>
<proteinExistence type="predicted"/>
<feature type="region of interest" description="Disordered" evidence="5">
    <location>
        <begin position="1"/>
        <end position="55"/>
    </location>
</feature>
<dbReference type="InterPro" id="IPR015433">
    <property type="entry name" value="PI3/4_kinase"/>
</dbReference>
<dbReference type="Pfam" id="PF00454">
    <property type="entry name" value="PI3_PI4_kinase"/>
    <property type="match status" value="1"/>
</dbReference>
<dbReference type="PROSITE" id="PS50290">
    <property type="entry name" value="PI3_4_KINASE_3"/>
    <property type="match status" value="1"/>
</dbReference>
<comment type="caution">
    <text evidence="7">The sequence shown here is derived from an EMBL/GenBank/DDBJ whole genome shotgun (WGS) entry which is preliminary data.</text>
</comment>
<feature type="compositionally biased region" description="Low complexity" evidence="5">
    <location>
        <begin position="1"/>
        <end position="13"/>
    </location>
</feature>
<dbReference type="Gene3D" id="3.30.1010.10">
    <property type="entry name" value="Phosphatidylinositol 3-kinase Catalytic Subunit, Chain A, domain 4"/>
    <property type="match status" value="1"/>
</dbReference>
<dbReference type="Proteomes" id="UP001515480">
    <property type="component" value="Unassembled WGS sequence"/>
</dbReference>
<sequence length="927" mass="100541">MPSAAGPAAAEASYTPFVRSTHGTEPTDYDSDAGPAPDTSHATRKDGRRGFFATTSDVRSPEHLQRLLATIETLKEESGENVQKLKSWLHEQQQELQAWIKKHQPIHTRRLEAIDAVLQTLLGGEGDLLFAVESLMRVDEVALLSLIPLLCDAVVLETGHLTAEQRASLRSFLLAYAGASQHAALHVCWYLRAMGTLSRANEPQSSPNIARRSESARALRRGGSTDGSRVPASVDVPTTRALSLLLQLEAQLENAPLHAPPHHQPIRTTHHGQVGFEPAKVCGSSGAAYRQVLHEGTRGRSESGESIGMDRLAHLRQSLQVVKRLTDLCATLTEVHRDQRVEACRQALARLGADVGGAWLPVASLHLRNHALQAVLPSEATPISTNKHCPVILHLPVLIPDREAARAKHGGVVGDIAAWAAETAAAWSEKVSLSHGRRTVHLADELENPVDASLCQNEHSLSIAPPMREMRPMGASAASGDLEGAIHLTRCAPAQEMVTCARQLCDVVAPPRGDESTTECSTPRDSLLETPRESHLCSPCSSFNGSTTQLPGGSIFDSPPAKAEREGDAALAPATEGAAAAEEERGGATAAAPLSPLLGPVLPLVDGLSREGTGLAHCEIEPADASVRVRLMFGELWDEKEARICSSHECAMGGKPPAGYAYRVLPCIVKTGEPLLQEQFAIQLVRMFQDVFDSAKLPLRLHAYSVVATSPTGGLVQLVTNSNSIDALKRNNPTSTLLDLFCTLYGPPASREHRRAIRNFCNSCAAWAVVCYFLQIKDRHNGNILLHANGHIVHIDFGFMLTNSPGGNLNFESAPFKLTSEYVQLMGGARSQTFLRFRDLVIKGFLAARKHASKIISITKLTLDGAGRDMPCFVGGEKAVDALRARFQMELNRRQYARHVDDMVTRSLDHWSTTCYDKYQRCMLGIM</sequence>
<evidence type="ECO:0000259" key="6">
    <source>
        <dbReference type="PROSITE" id="PS50290"/>
    </source>
</evidence>
<feature type="domain" description="PI3K/PI4K catalytic" evidence="6">
    <location>
        <begin position="638"/>
        <end position="912"/>
    </location>
</feature>
<dbReference type="AlphaFoldDB" id="A0AB34JID3"/>
<feature type="region of interest" description="Disordered" evidence="5">
    <location>
        <begin position="548"/>
        <end position="592"/>
    </location>
</feature>
<keyword evidence="4" id="KW-0418">Kinase</keyword>
<dbReference type="PANTHER" id="PTHR10048">
    <property type="entry name" value="PHOSPHATIDYLINOSITOL KINASE"/>
    <property type="match status" value="1"/>
</dbReference>
<dbReference type="FunFam" id="1.10.1070.11:FF:000016">
    <property type="entry name" value="PIK1p Phosphatidylinositol 4-kinase"/>
    <property type="match status" value="1"/>
</dbReference>
<dbReference type="Gene3D" id="1.10.1070.11">
    <property type="entry name" value="Phosphatidylinositol 3-/4-kinase, catalytic domain"/>
    <property type="match status" value="1"/>
</dbReference>
<feature type="compositionally biased region" description="Low complexity" evidence="5">
    <location>
        <begin position="569"/>
        <end position="580"/>
    </location>
</feature>
<evidence type="ECO:0000256" key="2">
    <source>
        <dbReference type="ARBA" id="ARBA00012169"/>
    </source>
</evidence>
<dbReference type="GO" id="GO:0046854">
    <property type="term" value="P:phosphatidylinositol phosphate biosynthetic process"/>
    <property type="evidence" value="ECO:0007669"/>
    <property type="project" value="InterPro"/>
</dbReference>
<evidence type="ECO:0000256" key="3">
    <source>
        <dbReference type="ARBA" id="ARBA00022679"/>
    </source>
</evidence>
<reference evidence="7 8" key="1">
    <citation type="journal article" date="2024" name="Science">
        <title>Giant polyketide synthase enzymes in the biosynthesis of giant marine polyether toxins.</title>
        <authorList>
            <person name="Fallon T.R."/>
            <person name="Shende V.V."/>
            <person name="Wierzbicki I.H."/>
            <person name="Pendleton A.L."/>
            <person name="Watervoot N.F."/>
            <person name="Auber R.P."/>
            <person name="Gonzalez D.J."/>
            <person name="Wisecaver J.H."/>
            <person name="Moore B.S."/>
        </authorList>
    </citation>
    <scope>NUCLEOTIDE SEQUENCE [LARGE SCALE GENOMIC DNA]</scope>
    <source>
        <strain evidence="7 8">12B1</strain>
    </source>
</reference>
<evidence type="ECO:0000313" key="7">
    <source>
        <dbReference type="EMBL" id="KAL1521328.1"/>
    </source>
</evidence>
<dbReference type="EMBL" id="JBGBPQ010000007">
    <property type="protein sequence ID" value="KAL1521328.1"/>
    <property type="molecule type" value="Genomic_DNA"/>
</dbReference>
<keyword evidence="3" id="KW-0808">Transferase</keyword>
<accession>A0AB34JID3</accession>
<dbReference type="GO" id="GO:0016020">
    <property type="term" value="C:membrane"/>
    <property type="evidence" value="ECO:0007669"/>
    <property type="project" value="TreeGrafter"/>
</dbReference>
<organism evidence="7 8">
    <name type="scientific">Prymnesium parvum</name>
    <name type="common">Toxic golden alga</name>
    <dbReference type="NCBI Taxonomy" id="97485"/>
    <lineage>
        <taxon>Eukaryota</taxon>
        <taxon>Haptista</taxon>
        <taxon>Haptophyta</taxon>
        <taxon>Prymnesiophyceae</taxon>
        <taxon>Prymnesiales</taxon>
        <taxon>Prymnesiaceae</taxon>
        <taxon>Prymnesium</taxon>
    </lineage>
</organism>